<proteinExistence type="predicted"/>
<sequence length="509" mass="56550">VYVAEQKELEDSDDRKFDYVPSWGEKFYNKRAPLIVVFDISTNEAKVLPKLEKIDPGQVQFGPEDKSLIFTGYSNEPRRFGIAACTNRLAGIYQCQLDGSNLEHLSDNVEHARSPRLNLSGNRLIYISNPSGGPHSRCSELYEYNFSSRQNRLIVPIVHSPSPSFHNNFPGIYSKCIPLKAFITIDGVQKLTTIGSWNLFSAWDKYILASQGSTTEFHKLQLGVITGCHEDNLIVDWTVIDQPDVEKVAPTLAKSTCSILQPFENNPYLELIVHKPKEVPLDKKPPLIVIPHGGPHGVCVTSISLTISTLVSLGYFIVEDSVDALIGNIGNLEVEEVQAAAQYFIDQHEVDPDAITLIGGSHGGFISGHLIGKYPDFYKACVLRNPVLNIGGMTSSTDIPDWCFAELGLPYSLSKPPILKPSDYAKMYENSPISNIDQVKTPILLMLGAIDTRVPYVDGLAWWYYLKGQGKVEIQCKMYKETGHSLDSIEAEIQSVDAITKFLKNKIGL</sequence>
<feature type="non-terminal residue" evidence="1">
    <location>
        <position position="1"/>
    </location>
</feature>
<comment type="caution">
    <text evidence="1">The sequence shown here is derived from an EMBL/GenBank/DDBJ whole genome shotgun (WGS) entry which is preliminary data.</text>
</comment>
<dbReference type="Proteomes" id="UP000789920">
    <property type="component" value="Unassembled WGS sequence"/>
</dbReference>
<organism evidence="1 2">
    <name type="scientific">Racocetra persica</name>
    <dbReference type="NCBI Taxonomy" id="160502"/>
    <lineage>
        <taxon>Eukaryota</taxon>
        <taxon>Fungi</taxon>
        <taxon>Fungi incertae sedis</taxon>
        <taxon>Mucoromycota</taxon>
        <taxon>Glomeromycotina</taxon>
        <taxon>Glomeromycetes</taxon>
        <taxon>Diversisporales</taxon>
        <taxon>Gigasporaceae</taxon>
        <taxon>Racocetra</taxon>
    </lineage>
</organism>
<keyword evidence="2" id="KW-1185">Reference proteome</keyword>
<name>A0ACA9PE62_9GLOM</name>
<evidence type="ECO:0000313" key="2">
    <source>
        <dbReference type="Proteomes" id="UP000789920"/>
    </source>
</evidence>
<dbReference type="EMBL" id="CAJVQC010020042">
    <property type="protein sequence ID" value="CAG8705391.1"/>
    <property type="molecule type" value="Genomic_DNA"/>
</dbReference>
<accession>A0ACA9PE62</accession>
<evidence type="ECO:0000313" key="1">
    <source>
        <dbReference type="EMBL" id="CAG8705391.1"/>
    </source>
</evidence>
<protein>
    <submittedName>
        <fullName evidence="1">13156_t:CDS:1</fullName>
    </submittedName>
</protein>
<gene>
    <name evidence="1" type="ORF">RPERSI_LOCUS10215</name>
</gene>
<reference evidence="1" key="1">
    <citation type="submission" date="2021-06" db="EMBL/GenBank/DDBJ databases">
        <authorList>
            <person name="Kallberg Y."/>
            <person name="Tangrot J."/>
            <person name="Rosling A."/>
        </authorList>
    </citation>
    <scope>NUCLEOTIDE SEQUENCE</scope>
    <source>
        <strain evidence="1">MA461A</strain>
    </source>
</reference>